<feature type="compositionally biased region" description="Basic and acidic residues" evidence="1">
    <location>
        <begin position="147"/>
        <end position="171"/>
    </location>
</feature>
<dbReference type="EMBL" id="FOWE01000009">
    <property type="protein sequence ID" value="SFO47350.1"/>
    <property type="molecule type" value="Genomic_DNA"/>
</dbReference>
<feature type="region of interest" description="Disordered" evidence="1">
    <location>
        <begin position="53"/>
        <end position="82"/>
    </location>
</feature>
<evidence type="ECO:0000256" key="1">
    <source>
        <dbReference type="SAM" id="MobiDB-lite"/>
    </source>
</evidence>
<accession>A0A1I5HH42</accession>
<evidence type="ECO:0000313" key="3">
    <source>
        <dbReference type="Proteomes" id="UP000183642"/>
    </source>
</evidence>
<dbReference type="Gene3D" id="2.60.40.1890">
    <property type="entry name" value="PCu(A)C copper chaperone"/>
    <property type="match status" value="1"/>
</dbReference>
<reference evidence="3" key="1">
    <citation type="submission" date="2016-10" db="EMBL/GenBank/DDBJ databases">
        <authorList>
            <person name="Varghese N."/>
            <person name="Submissions S."/>
        </authorList>
    </citation>
    <scope>NUCLEOTIDE SEQUENCE [LARGE SCALE GENOMIC DNA]</scope>
    <source>
        <strain evidence="3">DSM 43161</strain>
    </source>
</reference>
<dbReference type="InterPro" id="IPR036182">
    <property type="entry name" value="PCuAC_sf"/>
</dbReference>
<proteinExistence type="predicted"/>
<dbReference type="Proteomes" id="UP000183642">
    <property type="component" value="Unassembled WGS sequence"/>
</dbReference>
<evidence type="ECO:0000313" key="2">
    <source>
        <dbReference type="EMBL" id="SFO47350.1"/>
    </source>
</evidence>
<sequence>MGDLTIRAVQLAHPTGVAHEAGDEVELTMAIVNSGTVDDRLVGVSGPDFGGAAVGDPPVAAATTADPSSSDPDDALAHRTQPAADRTAVDVLLPAREAVLIGTDAPVVVLSELDRRIDAAHSVALTLTFARAGETTVLAVVAPPSDVRPRGPLHDFHGPDFHGPDSHDPDS</sequence>
<name>A0A1I5HH42_9ACTN</name>
<dbReference type="AlphaFoldDB" id="A0A1I5HH42"/>
<gene>
    <name evidence="2" type="ORF">SAMN05660359_03702</name>
</gene>
<organism evidence="2 3">
    <name type="scientific">Geodermatophilus obscurus</name>
    <dbReference type="NCBI Taxonomy" id="1861"/>
    <lineage>
        <taxon>Bacteria</taxon>
        <taxon>Bacillati</taxon>
        <taxon>Actinomycetota</taxon>
        <taxon>Actinomycetes</taxon>
        <taxon>Geodermatophilales</taxon>
        <taxon>Geodermatophilaceae</taxon>
        <taxon>Geodermatophilus</taxon>
    </lineage>
</organism>
<feature type="compositionally biased region" description="Low complexity" evidence="1">
    <location>
        <begin position="54"/>
        <end position="70"/>
    </location>
</feature>
<keyword evidence="3" id="KW-1185">Reference proteome</keyword>
<protein>
    <submittedName>
        <fullName evidence="2">Uncharacterized protein</fullName>
    </submittedName>
</protein>
<feature type="region of interest" description="Disordered" evidence="1">
    <location>
        <begin position="145"/>
        <end position="171"/>
    </location>
</feature>